<dbReference type="PANTHER" id="PTHR46535:SF1">
    <property type="entry name" value="NEDD4-BINDING PROTEIN 2"/>
    <property type="match status" value="1"/>
</dbReference>
<dbReference type="OrthoDB" id="443981at2759"/>
<evidence type="ECO:0000259" key="2">
    <source>
        <dbReference type="PROSITE" id="PS50828"/>
    </source>
</evidence>
<dbReference type="GO" id="GO:0043130">
    <property type="term" value="F:ubiquitin binding"/>
    <property type="evidence" value="ECO:0007669"/>
    <property type="project" value="InterPro"/>
</dbReference>
<protein>
    <recommendedName>
        <fullName evidence="6">Smr domain-containing protein</fullName>
    </recommendedName>
</protein>
<feature type="region of interest" description="Disordered" evidence="1">
    <location>
        <begin position="78"/>
        <end position="131"/>
    </location>
</feature>
<evidence type="ECO:0000256" key="1">
    <source>
        <dbReference type="SAM" id="MobiDB-lite"/>
    </source>
</evidence>
<feature type="compositionally biased region" description="Basic residues" evidence="1">
    <location>
        <begin position="208"/>
        <end position="219"/>
    </location>
</feature>
<sequence>MVSPYEKMVESEEILAAQLEQEYTPLDPALVRAILSDYDYTNPDQLIVVRQQLDELKASAASEDDEFFDASGTSGLEDQTWLHPLNGHTGNHGRGTSLSEFTDTTSMSNGLSPLSLGSFPESDTSGGSGNDAAMEQLEQLSAEDKLTRLMEMFPNERPTDVEFTLRKCGENFTRAMDSLLNQVFLDGSNEDRIPIRGIEAFSEEHHRPVAKRKKGKGRKFPGFEDDNEPSSSPTTPTATQNKWEAANADIRFIGHRLKLTDMQVSSVYHKNGASKQKTILAFIEQEIHTTGRESREDDPTLDIDAFTLAEEFPILSFERAVALIRLTRPSTANAHELAKALAITTSTYKGLEKIIPQYTLIRLTDSTNKSSSPLTPSTPHTGTSASITNERNANFTKSSAYYRKGKSDHLMGGAAAYYATLGRDAHASLRAVAAAEADALVSSQSSSSQLDLHGVTVKDAVRIASERVSIWQRGVEERRERNGGRRAGGGGESYRIVTGLGTHSKDGKARVGPAVARMLMREGWRVQVDGGVLIVDGMVRR</sequence>
<organism evidence="4 5">
    <name type="scientific">Tothia fuscella</name>
    <dbReference type="NCBI Taxonomy" id="1048955"/>
    <lineage>
        <taxon>Eukaryota</taxon>
        <taxon>Fungi</taxon>
        <taxon>Dikarya</taxon>
        <taxon>Ascomycota</taxon>
        <taxon>Pezizomycotina</taxon>
        <taxon>Dothideomycetes</taxon>
        <taxon>Pleosporomycetidae</taxon>
        <taxon>Venturiales</taxon>
        <taxon>Cylindrosympodiaceae</taxon>
        <taxon>Tothia</taxon>
    </lineage>
</organism>
<dbReference type="InterPro" id="IPR009060">
    <property type="entry name" value="UBA-like_sf"/>
</dbReference>
<reference evidence="4" key="1">
    <citation type="journal article" date="2020" name="Stud. Mycol.">
        <title>101 Dothideomycetes genomes: a test case for predicting lifestyles and emergence of pathogens.</title>
        <authorList>
            <person name="Haridas S."/>
            <person name="Albert R."/>
            <person name="Binder M."/>
            <person name="Bloem J."/>
            <person name="Labutti K."/>
            <person name="Salamov A."/>
            <person name="Andreopoulos B."/>
            <person name="Baker S."/>
            <person name="Barry K."/>
            <person name="Bills G."/>
            <person name="Bluhm B."/>
            <person name="Cannon C."/>
            <person name="Castanera R."/>
            <person name="Culley D."/>
            <person name="Daum C."/>
            <person name="Ezra D."/>
            <person name="Gonzalez J."/>
            <person name="Henrissat B."/>
            <person name="Kuo A."/>
            <person name="Liang C."/>
            <person name="Lipzen A."/>
            <person name="Lutzoni F."/>
            <person name="Magnuson J."/>
            <person name="Mondo S."/>
            <person name="Nolan M."/>
            <person name="Ohm R."/>
            <person name="Pangilinan J."/>
            <person name="Park H.-J."/>
            <person name="Ramirez L."/>
            <person name="Alfaro M."/>
            <person name="Sun H."/>
            <person name="Tritt A."/>
            <person name="Yoshinaga Y."/>
            <person name="Zwiers L.-H."/>
            <person name="Turgeon B."/>
            <person name="Goodwin S."/>
            <person name="Spatafora J."/>
            <person name="Crous P."/>
            <person name="Grigoriev I."/>
        </authorList>
    </citation>
    <scope>NUCLEOTIDE SEQUENCE</scope>
    <source>
        <strain evidence="4">CBS 130266</strain>
    </source>
</reference>
<dbReference type="Pfam" id="PF26286">
    <property type="entry name" value="UBA_10"/>
    <property type="match status" value="1"/>
</dbReference>
<dbReference type="InterPro" id="IPR052772">
    <property type="entry name" value="Endo/PolyKinase_Domain-Protein"/>
</dbReference>
<dbReference type="Proteomes" id="UP000800235">
    <property type="component" value="Unassembled WGS sequence"/>
</dbReference>
<feature type="compositionally biased region" description="Polar residues" evidence="1">
    <location>
        <begin position="94"/>
        <end position="112"/>
    </location>
</feature>
<dbReference type="EMBL" id="MU007017">
    <property type="protein sequence ID" value="KAF2434358.1"/>
    <property type="molecule type" value="Genomic_DNA"/>
</dbReference>
<feature type="region of interest" description="Disordered" evidence="1">
    <location>
        <begin position="366"/>
        <end position="390"/>
    </location>
</feature>
<dbReference type="InterPro" id="IPR013899">
    <property type="entry name" value="DUF1771"/>
</dbReference>
<dbReference type="Gene3D" id="3.30.1370.110">
    <property type="match status" value="1"/>
</dbReference>
<feature type="domain" description="Smr" evidence="2">
    <location>
        <begin position="450"/>
        <end position="538"/>
    </location>
</feature>
<evidence type="ECO:0000313" key="5">
    <source>
        <dbReference type="Proteomes" id="UP000800235"/>
    </source>
</evidence>
<dbReference type="SMART" id="SM00463">
    <property type="entry name" value="SMR"/>
    <property type="match status" value="1"/>
</dbReference>
<feature type="domain" description="CUE" evidence="3">
    <location>
        <begin position="141"/>
        <end position="184"/>
    </location>
</feature>
<dbReference type="PANTHER" id="PTHR46535">
    <property type="entry name" value="NEDD4-BINDING PROTEIN 2"/>
    <property type="match status" value="1"/>
</dbReference>
<keyword evidence="5" id="KW-1185">Reference proteome</keyword>
<dbReference type="SUPFAM" id="SSF160443">
    <property type="entry name" value="SMR domain-like"/>
    <property type="match status" value="1"/>
</dbReference>
<name>A0A9P4P004_9PEZI</name>
<feature type="compositionally biased region" description="Low complexity" evidence="1">
    <location>
        <begin position="366"/>
        <end position="384"/>
    </location>
</feature>
<dbReference type="SMART" id="SM01162">
    <property type="entry name" value="DUF1771"/>
    <property type="match status" value="1"/>
</dbReference>
<dbReference type="PROSITE" id="PS51140">
    <property type="entry name" value="CUE"/>
    <property type="match status" value="1"/>
</dbReference>
<evidence type="ECO:0000259" key="3">
    <source>
        <dbReference type="PROSITE" id="PS51140"/>
    </source>
</evidence>
<dbReference type="InterPro" id="IPR003892">
    <property type="entry name" value="CUE"/>
</dbReference>
<proteinExistence type="predicted"/>
<dbReference type="InterPro" id="IPR002625">
    <property type="entry name" value="Smr_dom"/>
</dbReference>
<dbReference type="SUPFAM" id="SSF46934">
    <property type="entry name" value="UBA-like"/>
    <property type="match status" value="1"/>
</dbReference>
<comment type="caution">
    <text evidence="4">The sequence shown here is derived from an EMBL/GenBank/DDBJ whole genome shotgun (WGS) entry which is preliminary data.</text>
</comment>
<dbReference type="GO" id="GO:0005634">
    <property type="term" value="C:nucleus"/>
    <property type="evidence" value="ECO:0007669"/>
    <property type="project" value="TreeGrafter"/>
</dbReference>
<dbReference type="InterPro" id="IPR058864">
    <property type="entry name" value="UBA_10"/>
</dbReference>
<accession>A0A9P4P004</accession>
<dbReference type="CDD" id="cd14279">
    <property type="entry name" value="CUE"/>
    <property type="match status" value="1"/>
</dbReference>
<dbReference type="AlphaFoldDB" id="A0A9P4P004"/>
<dbReference type="GO" id="GO:0004519">
    <property type="term" value="F:endonuclease activity"/>
    <property type="evidence" value="ECO:0007669"/>
    <property type="project" value="TreeGrafter"/>
</dbReference>
<gene>
    <name evidence="4" type="ORF">EJ08DRAFT_686012</name>
</gene>
<feature type="region of interest" description="Disordered" evidence="1">
    <location>
        <begin position="204"/>
        <end position="242"/>
    </location>
</feature>
<dbReference type="PROSITE" id="PS50828">
    <property type="entry name" value="SMR"/>
    <property type="match status" value="1"/>
</dbReference>
<dbReference type="InterPro" id="IPR036063">
    <property type="entry name" value="Smr_dom_sf"/>
</dbReference>
<evidence type="ECO:0008006" key="6">
    <source>
        <dbReference type="Google" id="ProtNLM"/>
    </source>
</evidence>
<evidence type="ECO:0000313" key="4">
    <source>
        <dbReference type="EMBL" id="KAF2434358.1"/>
    </source>
</evidence>
<feature type="region of interest" description="Disordered" evidence="1">
    <location>
        <begin position="479"/>
        <end position="499"/>
    </location>
</feature>